<gene>
    <name evidence="5" type="ORF">MettiDRAFT_2552</name>
</gene>
<reference evidence="5 6" key="1">
    <citation type="submission" date="2013-08" db="EMBL/GenBank/DDBJ databases">
        <authorList>
            <consortium name="DOE Joint Genome Institute"/>
            <person name="Eisen J."/>
            <person name="Huntemann M."/>
            <person name="Han J."/>
            <person name="Chen A."/>
            <person name="Kyrpides N."/>
            <person name="Mavromatis K."/>
            <person name="Markowitz V."/>
            <person name="Palaniappan K."/>
            <person name="Ivanova N."/>
            <person name="Schaumberg A."/>
            <person name="Pati A."/>
            <person name="Liolios K."/>
            <person name="Nordberg H.P."/>
            <person name="Cantor M.N."/>
            <person name="Hua S.X."/>
            <person name="Woyke T."/>
        </authorList>
    </citation>
    <scope>NUCLEOTIDE SEQUENCE [LARGE SCALE GENOMIC DNA]</scope>
    <source>
        <strain evidence="5 6">DSM 2278</strain>
    </source>
</reference>
<dbReference type="GO" id="GO:0003824">
    <property type="term" value="F:catalytic activity"/>
    <property type="evidence" value="ECO:0007669"/>
    <property type="project" value="InterPro"/>
</dbReference>
<name>W9DQZ6_METTI</name>
<evidence type="ECO:0000256" key="2">
    <source>
        <dbReference type="ARBA" id="ARBA00023277"/>
    </source>
</evidence>
<sequence>MKAVCICFEVHLPLPLRWYWPKEGYGDVHIEKYFDMEKAFHNFTKFASNIETLNEALSKSIDNGGKYTLDVSGVFLEQCKLKPEIIDGFKKLGSKNVSFAASPYYHSISCLFPTLDEFKKQVEMDVKTIRDVFGNEPETFVNTELLFDKKIMKTLKEMGFKCFISEGSHNIMNGYDPMHVYDNEVPTLLRHINLSEDLEIKFSDRAWPGYPLIADKFASWIASMKGEVITLYIKYDAINTHLQNNEGILDFLHELPLCLKKHGVKMLLAEEAVELFKKQELPSLESKMTARYGMHNLLGNHAQHLFMHELVDIGEMLEKLDDDYKREKLTKIYRYLQQSEIFLEMNSEERRLGYERAVNDLSILSDIERAIIITEATEAAQNESAGKKEAAK</sequence>
<evidence type="ECO:0000313" key="6">
    <source>
        <dbReference type="Proteomes" id="UP000019483"/>
    </source>
</evidence>
<dbReference type="InterPro" id="IPR052046">
    <property type="entry name" value="GH57_Enzymes"/>
</dbReference>
<organism evidence="5 6">
    <name type="scientific">Methanolobus tindarius DSM 2278</name>
    <dbReference type="NCBI Taxonomy" id="1090322"/>
    <lineage>
        <taxon>Archaea</taxon>
        <taxon>Methanobacteriati</taxon>
        <taxon>Methanobacteriota</taxon>
        <taxon>Stenosarchaea group</taxon>
        <taxon>Methanomicrobia</taxon>
        <taxon>Methanosarcinales</taxon>
        <taxon>Methanosarcinaceae</taxon>
        <taxon>Methanolobus</taxon>
    </lineage>
</organism>
<comment type="caution">
    <text evidence="5">The sequence shown here is derived from an EMBL/GenBank/DDBJ whole genome shotgun (WGS) entry which is preliminary data.</text>
</comment>
<dbReference type="InterPro" id="IPR027291">
    <property type="entry name" value="Glyco_hydro_38_N_sf"/>
</dbReference>
<dbReference type="AlphaFoldDB" id="W9DQZ6"/>
<keyword evidence="6" id="KW-1185">Reference proteome</keyword>
<dbReference type="STRING" id="1090322.MettiDRAFT_2552"/>
<dbReference type="SUPFAM" id="SSF88713">
    <property type="entry name" value="Glycoside hydrolase/deacetylase"/>
    <property type="match status" value="1"/>
</dbReference>
<dbReference type="GO" id="GO:0005975">
    <property type="term" value="P:carbohydrate metabolic process"/>
    <property type="evidence" value="ECO:0007669"/>
    <property type="project" value="InterPro"/>
</dbReference>
<dbReference type="Pfam" id="PF03065">
    <property type="entry name" value="Glyco_hydro_57"/>
    <property type="match status" value="1"/>
</dbReference>
<dbReference type="PANTHER" id="PTHR36306:SF1">
    <property type="entry name" value="ALPHA-AMYLASE-RELATED"/>
    <property type="match status" value="1"/>
</dbReference>
<dbReference type="PANTHER" id="PTHR36306">
    <property type="entry name" value="ALPHA-AMYLASE-RELATED-RELATED"/>
    <property type="match status" value="1"/>
</dbReference>
<dbReference type="OrthoDB" id="64936at2157"/>
<accession>W9DQZ6</accession>
<evidence type="ECO:0000313" key="5">
    <source>
        <dbReference type="EMBL" id="ETA69059.1"/>
    </source>
</evidence>
<dbReference type="Gene3D" id="3.20.110.10">
    <property type="entry name" value="Glycoside hydrolase 38, N terminal domain"/>
    <property type="match status" value="1"/>
</dbReference>
<comment type="similarity">
    <text evidence="1 3">Belongs to the glycosyl hydrolase 57 family.</text>
</comment>
<dbReference type="RefSeq" id="WP_023846193.1">
    <property type="nucleotide sequence ID" value="NZ_AZAJ01000001.1"/>
</dbReference>
<evidence type="ECO:0000256" key="1">
    <source>
        <dbReference type="ARBA" id="ARBA00006821"/>
    </source>
</evidence>
<dbReference type="Proteomes" id="UP000019483">
    <property type="component" value="Unassembled WGS sequence"/>
</dbReference>
<evidence type="ECO:0000259" key="4">
    <source>
        <dbReference type="Pfam" id="PF03065"/>
    </source>
</evidence>
<keyword evidence="2 3" id="KW-0119">Carbohydrate metabolism</keyword>
<evidence type="ECO:0000256" key="3">
    <source>
        <dbReference type="RuleBase" id="RU361196"/>
    </source>
</evidence>
<dbReference type="InterPro" id="IPR011330">
    <property type="entry name" value="Glyco_hydro/deAcase_b/a-brl"/>
</dbReference>
<proteinExistence type="inferred from homology"/>
<protein>
    <submittedName>
        <fullName evidence="5">Alpha-amylase/alpha-mannosidase</fullName>
    </submittedName>
</protein>
<dbReference type="EMBL" id="AZAJ01000001">
    <property type="protein sequence ID" value="ETA69059.1"/>
    <property type="molecule type" value="Genomic_DNA"/>
</dbReference>
<feature type="domain" description="Glycoside hydrolase family 57 N-terminal" evidence="4">
    <location>
        <begin position="6"/>
        <end position="283"/>
    </location>
</feature>
<dbReference type="InterPro" id="IPR004300">
    <property type="entry name" value="Glyco_hydro_57_N"/>
</dbReference>